<accession>A0A9P4Z1E0</accession>
<dbReference type="EMBL" id="JAANYQ010000002">
    <property type="protein sequence ID" value="KAF4125636.1"/>
    <property type="molecule type" value="Genomic_DNA"/>
</dbReference>
<protein>
    <submittedName>
        <fullName evidence="1">Uncharacterized protein</fullName>
    </submittedName>
</protein>
<comment type="caution">
    <text evidence="1">The sequence shown here is derived from an EMBL/GenBank/DDBJ whole genome shotgun (WGS) entry which is preliminary data.</text>
</comment>
<keyword evidence="2" id="KW-1185">Reference proteome</keyword>
<evidence type="ECO:0000313" key="2">
    <source>
        <dbReference type="Proteomes" id="UP000749293"/>
    </source>
</evidence>
<proteinExistence type="predicted"/>
<gene>
    <name evidence="1" type="ORF">GMORB2_0880</name>
</gene>
<evidence type="ECO:0000313" key="1">
    <source>
        <dbReference type="EMBL" id="KAF4125636.1"/>
    </source>
</evidence>
<reference evidence="1" key="1">
    <citation type="submission" date="2020-03" db="EMBL/GenBank/DDBJ databases">
        <title>Site-based positive gene gene selection in Geosmithia morbida across the United States reveals a broad range of putative effectors and factors for local host and environmental adapation.</title>
        <authorList>
            <person name="Onufrak A."/>
            <person name="Murdoch R.W."/>
            <person name="Gazis R."/>
            <person name="Huff M."/>
            <person name="Staton M."/>
            <person name="Klingeman W."/>
            <person name="Hadziabdic D."/>
        </authorList>
    </citation>
    <scope>NUCLEOTIDE SEQUENCE</scope>
    <source>
        <strain evidence="1">1262</strain>
    </source>
</reference>
<dbReference type="AlphaFoldDB" id="A0A9P4Z1E0"/>
<dbReference type="GeneID" id="55967110"/>
<dbReference type="RefSeq" id="XP_035324288.1">
    <property type="nucleotide sequence ID" value="XM_035462864.1"/>
</dbReference>
<name>A0A9P4Z1E0_9HYPO</name>
<sequence>MHAHVIGSKGVGCMTLSLVSMMAGTPIRHDGLDAVPTCLLFNSKITSRRSTTAARQAPPFCASAPGRIHCHCHP</sequence>
<dbReference type="Proteomes" id="UP000749293">
    <property type="component" value="Unassembled WGS sequence"/>
</dbReference>
<organism evidence="1 2">
    <name type="scientific">Geosmithia morbida</name>
    <dbReference type="NCBI Taxonomy" id="1094350"/>
    <lineage>
        <taxon>Eukaryota</taxon>
        <taxon>Fungi</taxon>
        <taxon>Dikarya</taxon>
        <taxon>Ascomycota</taxon>
        <taxon>Pezizomycotina</taxon>
        <taxon>Sordariomycetes</taxon>
        <taxon>Hypocreomycetidae</taxon>
        <taxon>Hypocreales</taxon>
        <taxon>Bionectriaceae</taxon>
        <taxon>Geosmithia</taxon>
    </lineage>
</organism>